<feature type="signal peptide" evidence="4">
    <location>
        <begin position="1"/>
        <end position="22"/>
    </location>
</feature>
<comment type="similarity">
    <text evidence="1">Belongs to the leucine-binding protein family.</text>
</comment>
<dbReference type="InterPro" id="IPR028081">
    <property type="entry name" value="Leu-bd"/>
</dbReference>
<name>A0A5B2VVI5_9HYPH</name>
<dbReference type="PANTHER" id="PTHR30483:SF37">
    <property type="entry name" value="ABC TRANSPORTER SUBSTRATE-BINDING PROTEIN"/>
    <property type="match status" value="1"/>
</dbReference>
<evidence type="ECO:0000259" key="5">
    <source>
        <dbReference type="Pfam" id="PF13458"/>
    </source>
</evidence>
<feature type="chain" id="PRO_5022738490" evidence="4">
    <location>
        <begin position="23"/>
        <end position="406"/>
    </location>
</feature>
<organism evidence="6 7">
    <name type="scientific">Salinarimonas soli</name>
    <dbReference type="NCBI Taxonomy" id="1638099"/>
    <lineage>
        <taxon>Bacteria</taxon>
        <taxon>Pseudomonadati</taxon>
        <taxon>Pseudomonadota</taxon>
        <taxon>Alphaproteobacteria</taxon>
        <taxon>Hyphomicrobiales</taxon>
        <taxon>Salinarimonadaceae</taxon>
        <taxon>Salinarimonas</taxon>
    </lineage>
</organism>
<evidence type="ECO:0000256" key="1">
    <source>
        <dbReference type="ARBA" id="ARBA00010062"/>
    </source>
</evidence>
<evidence type="ECO:0000256" key="2">
    <source>
        <dbReference type="ARBA" id="ARBA00022729"/>
    </source>
</evidence>
<keyword evidence="2 4" id="KW-0732">Signal</keyword>
<dbReference type="OrthoDB" id="9768099at2"/>
<dbReference type="GO" id="GO:0006865">
    <property type="term" value="P:amino acid transport"/>
    <property type="evidence" value="ECO:0007669"/>
    <property type="project" value="UniProtKB-KW"/>
</dbReference>
<feature type="domain" description="Leucine-binding protein" evidence="5">
    <location>
        <begin position="24"/>
        <end position="369"/>
    </location>
</feature>
<gene>
    <name evidence="6" type="ORF">F0L46_03100</name>
</gene>
<dbReference type="CDD" id="cd06329">
    <property type="entry name" value="PBP1_SBP-like"/>
    <property type="match status" value="1"/>
</dbReference>
<reference evidence="6 7" key="2">
    <citation type="submission" date="2019-09" db="EMBL/GenBank/DDBJ databases">
        <authorList>
            <person name="Jin C."/>
        </authorList>
    </citation>
    <scope>NUCLEOTIDE SEQUENCE [LARGE SCALE GENOMIC DNA]</scope>
    <source>
        <strain evidence="6 7">BN140002</strain>
    </source>
</reference>
<dbReference type="InterPro" id="IPR051010">
    <property type="entry name" value="BCAA_transport"/>
</dbReference>
<proteinExistence type="inferred from homology"/>
<evidence type="ECO:0000256" key="3">
    <source>
        <dbReference type="ARBA" id="ARBA00022970"/>
    </source>
</evidence>
<dbReference type="EMBL" id="VUOA01000006">
    <property type="protein sequence ID" value="KAA2242287.1"/>
    <property type="molecule type" value="Genomic_DNA"/>
</dbReference>
<dbReference type="AlphaFoldDB" id="A0A5B2VVI5"/>
<sequence length="406" mass="43930">MWTKIIAAAASVGVMTAFAAHAQTVKIAYIDPLSGPFANVGDQGLKHFEYMANKINEAGGIAGGKKVEIIGLDNKVDAKESLIQFQKAVDQGARFILQGNGSSVAAALVDAVNKHNRRNPDQRVLFLNYAAVDPVFTNDGCSYWHFRFDADADMKMEALTNWLAEQKAIKNVYIIGQDYSFGKAVAAAARSMIAKKRPDVKIVGDELHPLGKVKDFSPYVAKMRAAGTDLVITGNWGPDMSLLVKAAADANFNVPILTYYGGGLGAPTAMGSSAVDRVKQITEFHENVEGAPAALMDDFEKKTSYDLYYWRAKTLMEMLKAAADKAGSTDATAVAAALSGLEHKTELGTVTMRTDNHQLLQPLFISTLSDKVARTVEGTTLGFKTDYRIEADATRTPTTCKMERPS</sequence>
<dbReference type="Proteomes" id="UP000323142">
    <property type="component" value="Unassembled WGS sequence"/>
</dbReference>
<evidence type="ECO:0000256" key="4">
    <source>
        <dbReference type="SAM" id="SignalP"/>
    </source>
</evidence>
<dbReference type="Pfam" id="PF13458">
    <property type="entry name" value="Peripla_BP_6"/>
    <property type="match status" value="1"/>
</dbReference>
<protein>
    <submittedName>
        <fullName evidence="6">Branched-chain amino acid ABC transporter substrate-binding protein</fullName>
    </submittedName>
</protein>
<dbReference type="SUPFAM" id="SSF53822">
    <property type="entry name" value="Periplasmic binding protein-like I"/>
    <property type="match status" value="1"/>
</dbReference>
<accession>A0A5B2VVI5</accession>
<dbReference type="InterPro" id="IPR028082">
    <property type="entry name" value="Peripla_BP_I"/>
</dbReference>
<evidence type="ECO:0000313" key="7">
    <source>
        <dbReference type="Proteomes" id="UP000323142"/>
    </source>
</evidence>
<comment type="caution">
    <text evidence="6">The sequence shown here is derived from an EMBL/GenBank/DDBJ whole genome shotgun (WGS) entry which is preliminary data.</text>
</comment>
<dbReference type="Gene3D" id="3.40.50.2300">
    <property type="match status" value="2"/>
</dbReference>
<dbReference type="PANTHER" id="PTHR30483">
    <property type="entry name" value="LEUCINE-SPECIFIC-BINDING PROTEIN"/>
    <property type="match status" value="1"/>
</dbReference>
<keyword evidence="3" id="KW-0029">Amino-acid transport</keyword>
<keyword evidence="3" id="KW-0813">Transport</keyword>
<evidence type="ECO:0000313" key="6">
    <source>
        <dbReference type="EMBL" id="KAA2242287.1"/>
    </source>
</evidence>
<keyword evidence="7" id="KW-1185">Reference proteome</keyword>
<reference evidence="6 7" key="1">
    <citation type="submission" date="2019-09" db="EMBL/GenBank/DDBJ databases">
        <title>Salinarimonas rosea gen. nov., sp. nov., a new member of the a-2 subgroup of the Proteobacteria.</title>
        <authorList>
            <person name="Liu J."/>
        </authorList>
    </citation>
    <scope>NUCLEOTIDE SEQUENCE [LARGE SCALE GENOMIC DNA]</scope>
    <source>
        <strain evidence="6 7">BN140002</strain>
    </source>
</reference>
<dbReference type="RefSeq" id="WP_149815558.1">
    <property type="nucleotide sequence ID" value="NZ_VUOA01000006.1"/>
</dbReference>